<sequence>MEVWQNNAFVTVLVGGVAFLVLFLPYVVWSFHRFGQLSFRRIIGWAAVCVYFTGLAVYTLVPFPEDPQAFCASTHVGYNLHPLEFITDIRTQTAGMGLRTALTSAVVLQVVFNVVLFVPLGVLLHRYFRRGVITSTLIGLIVSVCIETTQYTGFFGLLPCAYRVADVDDVITNTAGTLIGALIAPLLLFWMPASRTLTSTRLVARPVTSMRRWVGMVVDGFLFYLIAASSSIAVLVAGRLLSWWPVEAEPEWISPAGDVVALLMVFVIPSLTGRGGSLGQRVVWLTPRWPAAAGSGDGSGGSVGADSSGGTVGGGWPDDAAPDGGQMGGGTYRGGSLDSGSASSGLLDSRTLANGPLWRRLARSLVVVGPLVATRVLQLFIGEPVSGALNALSTLVIVLAVVMVVPTRSHRSLSGWLTGADMVDSRSVTPTVAGPGAGDTGVGGSGAADPA</sequence>
<protein>
    <submittedName>
        <fullName evidence="4">VanZ-like protein, transmembrane protein</fullName>
    </submittedName>
</protein>
<reference evidence="4" key="1">
    <citation type="submission" date="2014-08" db="EMBL/GenBank/DDBJ databases">
        <authorList>
            <person name="Falentin Helene"/>
        </authorList>
    </citation>
    <scope>NUCLEOTIDE SEQUENCE</scope>
</reference>
<feature type="transmembrane region" description="Helical" evidence="2">
    <location>
        <begin position="12"/>
        <end position="31"/>
    </location>
</feature>
<feature type="transmembrane region" description="Helical" evidence="2">
    <location>
        <begin position="252"/>
        <end position="271"/>
    </location>
</feature>
<feature type="transmembrane region" description="Helical" evidence="2">
    <location>
        <begin position="387"/>
        <end position="405"/>
    </location>
</feature>
<proteinExistence type="predicted"/>
<feature type="transmembrane region" description="Helical" evidence="2">
    <location>
        <begin position="137"/>
        <end position="158"/>
    </location>
</feature>
<dbReference type="Pfam" id="PF04892">
    <property type="entry name" value="VanZ"/>
    <property type="match status" value="1"/>
</dbReference>
<dbReference type="PANTHER" id="PTHR36834:SF1">
    <property type="entry name" value="INTEGRAL MEMBRANE PROTEIN"/>
    <property type="match status" value="1"/>
</dbReference>
<feature type="region of interest" description="Disordered" evidence="1">
    <location>
        <begin position="428"/>
        <end position="451"/>
    </location>
</feature>
<evidence type="ECO:0000256" key="1">
    <source>
        <dbReference type="SAM" id="MobiDB-lite"/>
    </source>
</evidence>
<dbReference type="KEGG" id="pfre:RM25_0161"/>
<gene>
    <name evidence="4" type="ORF">PFCIRM138_10875</name>
</gene>
<dbReference type="PATRIC" id="fig|66712.6.peg.163"/>
<dbReference type="InterPro" id="IPR006976">
    <property type="entry name" value="VanZ-like"/>
</dbReference>
<feature type="region of interest" description="Disordered" evidence="1">
    <location>
        <begin position="293"/>
        <end position="334"/>
    </location>
</feature>
<dbReference type="InterPro" id="IPR053150">
    <property type="entry name" value="Teicoplanin_resist-assoc"/>
</dbReference>
<keyword evidence="2" id="KW-1133">Transmembrane helix</keyword>
<evidence type="ECO:0000259" key="3">
    <source>
        <dbReference type="Pfam" id="PF04892"/>
    </source>
</evidence>
<keyword evidence="2 4" id="KW-0812">Transmembrane</keyword>
<dbReference type="EMBL" id="LM676381">
    <property type="protein sequence ID" value="CEP25727.1"/>
    <property type="molecule type" value="Genomic_DNA"/>
</dbReference>
<feature type="transmembrane region" description="Helical" evidence="2">
    <location>
        <begin position="170"/>
        <end position="192"/>
    </location>
</feature>
<feature type="transmembrane region" description="Helical" evidence="2">
    <location>
        <begin position="106"/>
        <end position="125"/>
    </location>
</feature>
<feature type="transmembrane region" description="Helical" evidence="2">
    <location>
        <begin position="43"/>
        <end position="61"/>
    </location>
</feature>
<dbReference type="AlphaFoldDB" id="A0A0B7NYB5"/>
<keyword evidence="2" id="KW-0472">Membrane</keyword>
<feature type="domain" description="VanZ-like" evidence="3">
    <location>
        <begin position="49"/>
        <end position="187"/>
    </location>
</feature>
<accession>A0A0B7NYB5</accession>
<feature type="transmembrane region" description="Helical" evidence="2">
    <location>
        <begin position="213"/>
        <end position="240"/>
    </location>
</feature>
<organism evidence="4">
    <name type="scientific">Propionibacterium freudenreichii subsp. freudenreichii</name>
    <dbReference type="NCBI Taxonomy" id="66712"/>
    <lineage>
        <taxon>Bacteria</taxon>
        <taxon>Bacillati</taxon>
        <taxon>Actinomycetota</taxon>
        <taxon>Actinomycetes</taxon>
        <taxon>Propionibacteriales</taxon>
        <taxon>Propionibacteriaceae</taxon>
        <taxon>Propionibacterium</taxon>
    </lineage>
</organism>
<dbReference type="PANTHER" id="PTHR36834">
    <property type="entry name" value="MEMBRANE PROTEIN-RELATED"/>
    <property type="match status" value="1"/>
</dbReference>
<dbReference type="RefSeq" id="WP_052809054.1">
    <property type="nucleotide sequence ID" value="NZ_CP010341.1"/>
</dbReference>
<feature type="compositionally biased region" description="Gly residues" evidence="1">
    <location>
        <begin position="435"/>
        <end position="451"/>
    </location>
</feature>
<name>A0A0B7NYB5_PROFF</name>
<evidence type="ECO:0000256" key="2">
    <source>
        <dbReference type="SAM" id="Phobius"/>
    </source>
</evidence>
<evidence type="ECO:0000313" key="4">
    <source>
        <dbReference type="EMBL" id="CEP25727.1"/>
    </source>
</evidence>